<feature type="transmembrane region" description="Helical" evidence="7">
    <location>
        <begin position="132"/>
        <end position="153"/>
    </location>
</feature>
<feature type="region of interest" description="Disordered" evidence="6">
    <location>
        <begin position="259"/>
        <end position="337"/>
    </location>
</feature>
<keyword evidence="2 8" id="KW-0732">Signal</keyword>
<evidence type="ECO:0000256" key="5">
    <source>
        <dbReference type="ARBA" id="ARBA00037847"/>
    </source>
</evidence>
<dbReference type="AlphaFoldDB" id="A0A0K3CMW5"/>
<evidence type="ECO:0000256" key="6">
    <source>
        <dbReference type="SAM" id="MobiDB-lite"/>
    </source>
</evidence>
<dbReference type="Gene3D" id="1.10.287.110">
    <property type="entry name" value="DnaJ domain"/>
    <property type="match status" value="1"/>
</dbReference>
<evidence type="ECO:0000256" key="4">
    <source>
        <dbReference type="ARBA" id="ARBA00023136"/>
    </source>
</evidence>
<evidence type="ECO:0000256" key="3">
    <source>
        <dbReference type="ARBA" id="ARBA00022989"/>
    </source>
</evidence>
<dbReference type="PROSITE" id="PS50076">
    <property type="entry name" value="DNAJ_2"/>
    <property type="match status" value="1"/>
</dbReference>
<dbReference type="EMBL" id="CWKI01000008">
    <property type="protein sequence ID" value="CTR08526.1"/>
    <property type="molecule type" value="Genomic_DNA"/>
</dbReference>
<evidence type="ECO:0000256" key="1">
    <source>
        <dbReference type="ARBA" id="ARBA00022692"/>
    </source>
</evidence>
<evidence type="ECO:0000259" key="9">
    <source>
        <dbReference type="PROSITE" id="PS50076"/>
    </source>
</evidence>
<dbReference type="InterPro" id="IPR036869">
    <property type="entry name" value="J_dom_sf"/>
</dbReference>
<dbReference type="Proteomes" id="UP000199069">
    <property type="component" value="Unassembled WGS sequence"/>
</dbReference>
<evidence type="ECO:0000256" key="8">
    <source>
        <dbReference type="SAM" id="SignalP"/>
    </source>
</evidence>
<dbReference type="CDD" id="cd06257">
    <property type="entry name" value="DnaJ"/>
    <property type="match status" value="1"/>
</dbReference>
<reference evidence="11 13" key="2">
    <citation type="journal article" date="2018" name="Elife">
        <title>Functional genomics of lipid metabolism in the oleaginous yeast Rhodosporidium toruloides.</title>
        <authorList>
            <person name="Coradetti S.T."/>
            <person name="Pinel D."/>
            <person name="Geiselman G."/>
            <person name="Ito M."/>
            <person name="Mondo S."/>
            <person name="Reilly M.C."/>
            <person name="Cheng Y.F."/>
            <person name="Bauer S."/>
            <person name="Grigoriev I."/>
            <person name="Gladden J.M."/>
            <person name="Simmons B.A."/>
            <person name="Brem R."/>
            <person name="Arkin A.P."/>
            <person name="Skerker J.M."/>
        </authorList>
    </citation>
    <scope>NUCLEOTIDE SEQUENCE [LARGE SCALE GENOMIC DNA]</scope>
    <source>
        <strain evidence="11 13">NBRC 0880</strain>
    </source>
</reference>
<dbReference type="InterPro" id="IPR052606">
    <property type="entry name" value="DnaJ_domain_protein"/>
</dbReference>
<feature type="compositionally biased region" description="Low complexity" evidence="6">
    <location>
        <begin position="284"/>
        <end position="301"/>
    </location>
</feature>
<evidence type="ECO:0000256" key="7">
    <source>
        <dbReference type="SAM" id="Phobius"/>
    </source>
</evidence>
<comment type="subcellular location">
    <subcellularLocation>
        <location evidence="5">Endomembrane system</location>
        <topology evidence="5">Single-pass membrane protein</topology>
    </subcellularLocation>
</comment>
<dbReference type="Pfam" id="PF00226">
    <property type="entry name" value="DnaJ"/>
    <property type="match status" value="1"/>
</dbReference>
<keyword evidence="1 7" id="KW-0812">Transmembrane</keyword>
<evidence type="ECO:0000313" key="13">
    <source>
        <dbReference type="Proteomes" id="UP000239560"/>
    </source>
</evidence>
<dbReference type="InterPro" id="IPR001623">
    <property type="entry name" value="DnaJ_domain"/>
</dbReference>
<dbReference type="STRING" id="5286.A0A0K3CMW5"/>
<protein>
    <submittedName>
        <fullName evidence="10">BY PROTMAP: gi|472581364|gb|EMS19103.1| DnaJ family protein [Rhodosporidium toruloides NP11] gi|647395449|emb|CDR36869.1| RHTO0S02e07910g1_1 [Rhodosporidium toruloides]</fullName>
    </submittedName>
    <submittedName>
        <fullName evidence="11">DnaJ domain-containing protein</fullName>
    </submittedName>
</protein>
<keyword evidence="4 7" id="KW-0472">Membrane</keyword>
<keyword evidence="12" id="KW-1185">Reference proteome</keyword>
<evidence type="ECO:0000313" key="12">
    <source>
        <dbReference type="Proteomes" id="UP000199069"/>
    </source>
</evidence>
<feature type="chain" id="PRO_5033228236" evidence="8">
    <location>
        <begin position="23"/>
        <end position="337"/>
    </location>
</feature>
<gene>
    <name evidence="10" type="primary">FGENESH: predicted gene_8.242</name>
    <name evidence="11" type="ORF">AAT19DRAFT_15969</name>
    <name evidence="10" type="ORF">BN2166_0043870</name>
</gene>
<dbReference type="OrthoDB" id="413400at2759"/>
<dbReference type="PANTHER" id="PTHR44653">
    <property type="entry name" value="DNAJ HOMOLOG SUBFAMILY C MEMBER 1"/>
    <property type="match status" value="1"/>
</dbReference>
<accession>A0A0K3CMW5</accession>
<name>A0A0K3CMW5_RHOTO</name>
<dbReference type="PANTHER" id="PTHR44653:SF2">
    <property type="entry name" value="DNAJ HOMOLOG SUBFAMILY C MEMBER 1"/>
    <property type="match status" value="1"/>
</dbReference>
<evidence type="ECO:0000313" key="11">
    <source>
        <dbReference type="EMBL" id="PRQ73216.1"/>
    </source>
</evidence>
<feature type="signal peptide" evidence="8">
    <location>
        <begin position="1"/>
        <end position="22"/>
    </location>
</feature>
<keyword evidence="3 7" id="KW-1133">Transmembrane helix</keyword>
<evidence type="ECO:0000256" key="2">
    <source>
        <dbReference type="ARBA" id="ARBA00022729"/>
    </source>
</evidence>
<proteinExistence type="predicted"/>
<reference evidence="10 12" key="1">
    <citation type="submission" date="2015-07" db="EMBL/GenBank/DDBJ databases">
        <authorList>
            <person name="Cajimat M.N.B."/>
            <person name="Milazzo M.L."/>
            <person name="Fulhorst C.F."/>
        </authorList>
    </citation>
    <scope>NUCLEOTIDE SEQUENCE [LARGE SCALE GENOMIC DNA]</scope>
    <source>
        <strain evidence="10">Single colony</strain>
    </source>
</reference>
<dbReference type="SUPFAM" id="SSF46565">
    <property type="entry name" value="Chaperone J-domain"/>
    <property type="match status" value="1"/>
</dbReference>
<feature type="region of interest" description="Disordered" evidence="6">
    <location>
        <begin position="176"/>
        <end position="213"/>
    </location>
</feature>
<dbReference type="OMA" id="RRYDYFY"/>
<dbReference type="SMART" id="SM00271">
    <property type="entry name" value="DnaJ"/>
    <property type="match status" value="1"/>
</dbReference>
<dbReference type="GO" id="GO:0012505">
    <property type="term" value="C:endomembrane system"/>
    <property type="evidence" value="ECO:0007669"/>
    <property type="project" value="UniProtKB-SubCell"/>
</dbReference>
<dbReference type="EMBL" id="LCTV02000008">
    <property type="protein sequence ID" value="PRQ73216.1"/>
    <property type="molecule type" value="Genomic_DNA"/>
</dbReference>
<dbReference type="PRINTS" id="PR00625">
    <property type="entry name" value="JDOMAIN"/>
</dbReference>
<organism evidence="10 12">
    <name type="scientific">Rhodotorula toruloides</name>
    <name type="common">Yeast</name>
    <name type="synonym">Rhodosporidium toruloides</name>
    <dbReference type="NCBI Taxonomy" id="5286"/>
    <lineage>
        <taxon>Eukaryota</taxon>
        <taxon>Fungi</taxon>
        <taxon>Dikarya</taxon>
        <taxon>Basidiomycota</taxon>
        <taxon>Pucciniomycotina</taxon>
        <taxon>Microbotryomycetes</taxon>
        <taxon>Sporidiobolales</taxon>
        <taxon>Sporidiobolaceae</taxon>
        <taxon>Rhodotorula</taxon>
    </lineage>
</organism>
<evidence type="ECO:0000313" key="10">
    <source>
        <dbReference type="EMBL" id="CTR08526.1"/>
    </source>
</evidence>
<feature type="compositionally biased region" description="Low complexity" evidence="6">
    <location>
        <begin position="261"/>
        <end position="273"/>
    </location>
</feature>
<dbReference type="Proteomes" id="UP000239560">
    <property type="component" value="Unassembled WGS sequence"/>
</dbReference>
<sequence length="337" mass="36913">MRLTPLLAGAAAFAALASPALAWTAEDHEIFDLVSALEAAEGKGTNFYSYLNVTKAVDEKALNKAIRKRSLELHPDKNPNYKKVADRFARLGVIAEILRDAEKRKRYDHFYENGVPRWRGTGYYYSRYRPGLGAVVAGLTVFSIFIHYVFLYLSFRLSKMRIAAFRMQALEAAWGPTKKPQQGKKKLKVKTSDQGDPLGMPGVNNGKPTPPGSTIEMVVEGENVFIVENRKENLLTEDLAVKPALRDTWLPRLVLQRLGYSPSTTSPSAAKKSTGPKKTFRKPTASADEAGATSGEEATSGGEEGGKKQGRGIEGMGKVGGRRRKTVPRPSAAKKEA</sequence>
<feature type="domain" description="J" evidence="9">
    <location>
        <begin position="46"/>
        <end position="111"/>
    </location>
</feature>